<dbReference type="EMBL" id="BMGB01000001">
    <property type="protein sequence ID" value="GGB00769.1"/>
    <property type="molecule type" value="Genomic_DNA"/>
</dbReference>
<protein>
    <recommendedName>
        <fullName evidence="1">VOC domain-containing protein</fullName>
    </recommendedName>
</protein>
<dbReference type="Gene3D" id="3.30.720.110">
    <property type="match status" value="1"/>
</dbReference>
<name>A0A916WH59_9MICO</name>
<dbReference type="Pfam" id="PF00903">
    <property type="entry name" value="Glyoxalase"/>
    <property type="match status" value="1"/>
</dbReference>
<evidence type="ECO:0000313" key="3">
    <source>
        <dbReference type="Proteomes" id="UP000606922"/>
    </source>
</evidence>
<evidence type="ECO:0000259" key="1">
    <source>
        <dbReference type="PROSITE" id="PS51819"/>
    </source>
</evidence>
<gene>
    <name evidence="2" type="ORF">GCM10010979_14110</name>
</gene>
<proteinExistence type="predicted"/>
<feature type="domain" description="VOC" evidence="1">
    <location>
        <begin position="1"/>
        <end position="120"/>
    </location>
</feature>
<dbReference type="InterPro" id="IPR029068">
    <property type="entry name" value="Glyas_Bleomycin-R_OHBP_Dase"/>
</dbReference>
<dbReference type="PANTHER" id="PTHR34109:SF1">
    <property type="entry name" value="VOC DOMAIN-CONTAINING PROTEIN"/>
    <property type="match status" value="1"/>
</dbReference>
<comment type="caution">
    <text evidence="2">The sequence shown here is derived from an EMBL/GenBank/DDBJ whole genome shotgun (WGS) entry which is preliminary data.</text>
</comment>
<dbReference type="PROSITE" id="PS51819">
    <property type="entry name" value="VOC"/>
    <property type="match status" value="1"/>
</dbReference>
<keyword evidence="3" id="KW-1185">Reference proteome</keyword>
<dbReference type="SUPFAM" id="SSF54593">
    <property type="entry name" value="Glyoxalase/Bleomycin resistance protein/Dihydroxybiphenyl dioxygenase"/>
    <property type="match status" value="1"/>
</dbReference>
<dbReference type="AlphaFoldDB" id="A0A916WH59"/>
<organism evidence="2 3">
    <name type="scientific">Conyzicola nivalis</name>
    <dbReference type="NCBI Taxonomy" id="1477021"/>
    <lineage>
        <taxon>Bacteria</taxon>
        <taxon>Bacillati</taxon>
        <taxon>Actinomycetota</taxon>
        <taxon>Actinomycetes</taxon>
        <taxon>Micrococcales</taxon>
        <taxon>Microbacteriaceae</taxon>
        <taxon>Conyzicola</taxon>
    </lineage>
</organism>
<dbReference type="Proteomes" id="UP000606922">
    <property type="component" value="Unassembled WGS sequence"/>
</dbReference>
<accession>A0A916WH59</accession>
<evidence type="ECO:0000313" key="2">
    <source>
        <dbReference type="EMBL" id="GGB00769.1"/>
    </source>
</evidence>
<reference evidence="2" key="1">
    <citation type="journal article" date="2014" name="Int. J. Syst. Evol. Microbiol.">
        <title>Complete genome sequence of Corynebacterium casei LMG S-19264T (=DSM 44701T), isolated from a smear-ripened cheese.</title>
        <authorList>
            <consortium name="US DOE Joint Genome Institute (JGI-PGF)"/>
            <person name="Walter F."/>
            <person name="Albersmeier A."/>
            <person name="Kalinowski J."/>
            <person name="Ruckert C."/>
        </authorList>
    </citation>
    <scope>NUCLEOTIDE SEQUENCE</scope>
    <source>
        <strain evidence="2">CGMCC 1.12813</strain>
    </source>
</reference>
<dbReference type="InterPro" id="IPR004360">
    <property type="entry name" value="Glyas_Fos-R_dOase_dom"/>
</dbReference>
<sequence>MFAYLSYRDAPAAIDWLMACGFDTVRRIDGTDGTVVHAEMRLGEAVVIVSSNDIDYDHAVLVGQPSGHGIYLMVPDVDAVYARAVAAGATPVIEPEDTEWTTRRARVLDPEGIEWSFGGYEPGQV</sequence>
<reference evidence="2" key="2">
    <citation type="submission" date="2020-09" db="EMBL/GenBank/DDBJ databases">
        <authorList>
            <person name="Sun Q."/>
            <person name="Zhou Y."/>
        </authorList>
    </citation>
    <scope>NUCLEOTIDE SEQUENCE</scope>
    <source>
        <strain evidence="2">CGMCC 1.12813</strain>
    </source>
</reference>
<dbReference type="PANTHER" id="PTHR34109">
    <property type="entry name" value="BNAUNNG04460D PROTEIN-RELATED"/>
    <property type="match status" value="1"/>
</dbReference>
<dbReference type="Gene3D" id="3.30.720.120">
    <property type="match status" value="1"/>
</dbReference>
<dbReference type="InterPro" id="IPR037523">
    <property type="entry name" value="VOC_core"/>
</dbReference>